<keyword evidence="6" id="KW-0814">Transposable element</keyword>
<keyword evidence="9" id="KW-1185">Reference proteome</keyword>
<name>A0A1V0AEC4_9ACTN</name>
<feature type="region of interest" description="Disordered" evidence="7">
    <location>
        <begin position="1"/>
        <end position="22"/>
    </location>
</feature>
<evidence type="ECO:0000256" key="5">
    <source>
        <dbReference type="ARBA" id="ARBA00023172"/>
    </source>
</evidence>
<dbReference type="PANTHER" id="PTHR33217:SF9">
    <property type="entry name" value="MUTATOR FAMILY TRANSPOSASE"/>
    <property type="match status" value="1"/>
</dbReference>
<dbReference type="AlphaFoldDB" id="A0A1V0AEC4"/>
<evidence type="ECO:0000313" key="9">
    <source>
        <dbReference type="Proteomes" id="UP000190797"/>
    </source>
</evidence>
<protein>
    <recommendedName>
        <fullName evidence="6">Mutator family transposase</fullName>
    </recommendedName>
</protein>
<dbReference type="EMBL" id="CP017717">
    <property type="protein sequence ID" value="AQZ68584.1"/>
    <property type="molecule type" value="Genomic_DNA"/>
</dbReference>
<dbReference type="GO" id="GO:0004803">
    <property type="term" value="F:transposase activity"/>
    <property type="evidence" value="ECO:0007669"/>
    <property type="project" value="UniProtKB-UniRule"/>
</dbReference>
<keyword evidence="5 6" id="KW-0233">DNA recombination</keyword>
<dbReference type="OrthoDB" id="9793302at2"/>
<dbReference type="Pfam" id="PF00872">
    <property type="entry name" value="Transposase_mut"/>
    <property type="match status" value="1"/>
</dbReference>
<organism evidence="8 9">
    <name type="scientific">[Actinomadura] parvosata subsp. kistnae</name>
    <dbReference type="NCBI Taxonomy" id="1909395"/>
    <lineage>
        <taxon>Bacteria</taxon>
        <taxon>Bacillati</taxon>
        <taxon>Actinomycetota</taxon>
        <taxon>Actinomycetes</taxon>
        <taxon>Streptosporangiales</taxon>
        <taxon>Streptosporangiaceae</taxon>
        <taxon>Nonomuraea</taxon>
    </lineage>
</organism>
<dbReference type="InterPro" id="IPR001207">
    <property type="entry name" value="Transposase_mutator"/>
</dbReference>
<reference evidence="9" key="1">
    <citation type="journal article" date="2017" name="Med. Chem. Commun.">
        <title>Nonomuraea sp. ATCC 55076 harbours the largest actinomycete chromosome to date and the kistamicin biosynthetic gene cluster.</title>
        <authorList>
            <person name="Nazari B."/>
            <person name="Forneris C.C."/>
            <person name="Gibson M.I."/>
            <person name="Moon K."/>
            <person name="Schramma K.R."/>
            <person name="Seyedsayamdost M.R."/>
        </authorList>
    </citation>
    <scope>NUCLEOTIDE SEQUENCE [LARGE SCALE GENOMIC DNA]</scope>
    <source>
        <strain evidence="9">ATCC 55076</strain>
    </source>
</reference>
<dbReference type="KEGG" id="noa:BKM31_50275"/>
<dbReference type="GO" id="GO:0006313">
    <property type="term" value="P:DNA transposition"/>
    <property type="evidence" value="ECO:0007669"/>
    <property type="project" value="UniProtKB-UniRule"/>
</dbReference>
<accession>A0A1V0AEC4</accession>
<evidence type="ECO:0000256" key="6">
    <source>
        <dbReference type="RuleBase" id="RU365089"/>
    </source>
</evidence>
<evidence type="ECO:0000256" key="1">
    <source>
        <dbReference type="ARBA" id="ARBA00002190"/>
    </source>
</evidence>
<gene>
    <name evidence="8" type="ORF">BKM31_50275</name>
</gene>
<evidence type="ECO:0000256" key="7">
    <source>
        <dbReference type="SAM" id="MobiDB-lite"/>
    </source>
</evidence>
<keyword evidence="3 6" id="KW-0815">Transposition</keyword>
<sequence>MLTVVPDPADSDRNTDASGPSPALIDELVREGARRMLAEALKAEVDAYIAAFAGERDEAGRRLVVRNGHHQPRTVLTSAGAIEVHAPRVNDKRIDETTGERRRFSSAILPPWCRKSPAITEVLPLLYLHGLSTGDFVPALSQFLGTGHGLSAPVITKLTEQWKAEQRAFADRDLSGVDYVYLWADGIHVNIRLEEHKLCLLVLIGVRADGRKELVALTDGYRESTESWADLLRDCARRGMRAPVLAIGDGALGFWSALAEVFPQARGQRCWFHKIANALGALPKSAHPGAKKALAEIWNAESKDHALAAVAAFEAAYGAKFPKAVAKITDDVEHLLAFYDYPAEHWRHLRTTNPIESTFATVRHRTKVTKGPGSRAAGLAMAFKLIESAQSRWRAINGAHLVALVRAGATFIDGKLVERPTESPVPTAA</sequence>
<keyword evidence="4 6" id="KW-0238">DNA-binding</keyword>
<evidence type="ECO:0000256" key="4">
    <source>
        <dbReference type="ARBA" id="ARBA00023125"/>
    </source>
</evidence>
<dbReference type="RefSeq" id="WP_080044965.1">
    <property type="nucleotide sequence ID" value="NZ_CP017717.1"/>
</dbReference>
<dbReference type="STRING" id="1909395.BKM31_50275"/>
<dbReference type="PROSITE" id="PS01007">
    <property type="entry name" value="TRANSPOSASE_MUTATOR"/>
    <property type="match status" value="1"/>
</dbReference>
<dbReference type="NCBIfam" id="NF033543">
    <property type="entry name" value="transpos_IS256"/>
    <property type="match status" value="1"/>
</dbReference>
<proteinExistence type="inferred from homology"/>
<comment type="similarity">
    <text evidence="2 6">Belongs to the transposase mutator family.</text>
</comment>
<dbReference type="PANTHER" id="PTHR33217">
    <property type="entry name" value="TRANSPOSASE FOR INSERTION SEQUENCE ELEMENT IS1081"/>
    <property type="match status" value="1"/>
</dbReference>
<comment type="function">
    <text evidence="1 6">Required for the transposition of the insertion element.</text>
</comment>
<accession>A0A2P9I0S1</accession>
<evidence type="ECO:0000313" key="8">
    <source>
        <dbReference type="EMBL" id="AQZ68584.1"/>
    </source>
</evidence>
<dbReference type="Proteomes" id="UP000190797">
    <property type="component" value="Chromosome"/>
</dbReference>
<evidence type="ECO:0000256" key="3">
    <source>
        <dbReference type="ARBA" id="ARBA00022578"/>
    </source>
</evidence>
<dbReference type="GO" id="GO:0003677">
    <property type="term" value="F:DNA binding"/>
    <property type="evidence" value="ECO:0007669"/>
    <property type="project" value="UniProtKB-UniRule"/>
</dbReference>
<evidence type="ECO:0000256" key="2">
    <source>
        <dbReference type="ARBA" id="ARBA00010961"/>
    </source>
</evidence>